<keyword evidence="3" id="KW-1185">Reference proteome</keyword>
<feature type="region of interest" description="Disordered" evidence="1">
    <location>
        <begin position="75"/>
        <end position="112"/>
    </location>
</feature>
<feature type="compositionally biased region" description="Basic residues" evidence="1">
    <location>
        <begin position="101"/>
        <end position="110"/>
    </location>
</feature>
<gene>
    <name evidence="2" type="ORF">CHARACLAT_026712</name>
</gene>
<dbReference type="Proteomes" id="UP001352852">
    <property type="component" value="Unassembled WGS sequence"/>
</dbReference>
<reference evidence="2 3" key="1">
    <citation type="submission" date="2021-06" db="EMBL/GenBank/DDBJ databases">
        <authorList>
            <person name="Palmer J.M."/>
        </authorList>
    </citation>
    <scope>NUCLEOTIDE SEQUENCE [LARGE SCALE GENOMIC DNA]</scope>
    <source>
        <strain evidence="2 3">CL_MEX2019</strain>
        <tissue evidence="2">Muscle</tissue>
    </source>
</reference>
<protein>
    <submittedName>
        <fullName evidence="2">Uncharacterized protein</fullName>
    </submittedName>
</protein>
<evidence type="ECO:0000313" key="2">
    <source>
        <dbReference type="EMBL" id="MED6272087.1"/>
    </source>
</evidence>
<evidence type="ECO:0000313" key="3">
    <source>
        <dbReference type="Proteomes" id="UP001352852"/>
    </source>
</evidence>
<dbReference type="EMBL" id="JAHUTJ010019657">
    <property type="protein sequence ID" value="MED6272087.1"/>
    <property type="molecule type" value="Genomic_DNA"/>
</dbReference>
<proteinExistence type="predicted"/>
<feature type="compositionally biased region" description="Basic and acidic residues" evidence="1">
    <location>
        <begin position="90"/>
        <end position="100"/>
    </location>
</feature>
<name>A0ABU7DAD5_9TELE</name>
<comment type="caution">
    <text evidence="2">The sequence shown here is derived from an EMBL/GenBank/DDBJ whole genome shotgun (WGS) entry which is preliminary data.</text>
</comment>
<evidence type="ECO:0000256" key="1">
    <source>
        <dbReference type="SAM" id="MobiDB-lite"/>
    </source>
</evidence>
<organism evidence="2 3">
    <name type="scientific">Characodon lateralis</name>
    <dbReference type="NCBI Taxonomy" id="208331"/>
    <lineage>
        <taxon>Eukaryota</taxon>
        <taxon>Metazoa</taxon>
        <taxon>Chordata</taxon>
        <taxon>Craniata</taxon>
        <taxon>Vertebrata</taxon>
        <taxon>Euteleostomi</taxon>
        <taxon>Actinopterygii</taxon>
        <taxon>Neopterygii</taxon>
        <taxon>Teleostei</taxon>
        <taxon>Neoteleostei</taxon>
        <taxon>Acanthomorphata</taxon>
        <taxon>Ovalentaria</taxon>
        <taxon>Atherinomorphae</taxon>
        <taxon>Cyprinodontiformes</taxon>
        <taxon>Goodeidae</taxon>
        <taxon>Characodon</taxon>
    </lineage>
</organism>
<sequence length="126" mass="14082">MDGVCRESSGHLLTAEQLLPLITAFEIWYLVFACRAQTCQALGVLPGMGENLKLTKSSLIPQLYPRLLQSLHVQNSNSPKALSPSNSFLERTEGIKEGRTQGRKGKKGAWRRKDIMKDRLEVDKEG</sequence>
<accession>A0ABU7DAD5</accession>
<feature type="compositionally biased region" description="Polar residues" evidence="1">
    <location>
        <begin position="75"/>
        <end position="89"/>
    </location>
</feature>